<dbReference type="AlphaFoldDB" id="A0A8S2X8S1"/>
<dbReference type="EMBL" id="CAJNOK010062881">
    <property type="protein sequence ID" value="CAF1642336.1"/>
    <property type="molecule type" value="Genomic_DNA"/>
</dbReference>
<feature type="non-terminal residue" evidence="2">
    <location>
        <position position="1"/>
    </location>
</feature>
<organism evidence="2 3">
    <name type="scientific">Didymodactylos carnosus</name>
    <dbReference type="NCBI Taxonomy" id="1234261"/>
    <lineage>
        <taxon>Eukaryota</taxon>
        <taxon>Metazoa</taxon>
        <taxon>Spiralia</taxon>
        <taxon>Gnathifera</taxon>
        <taxon>Rotifera</taxon>
        <taxon>Eurotatoria</taxon>
        <taxon>Bdelloidea</taxon>
        <taxon>Philodinida</taxon>
        <taxon>Philodinidae</taxon>
        <taxon>Didymodactylos</taxon>
    </lineage>
</organism>
<sequence>MTLTFNSENNIILTQRSVQLATKDLLESNVIPLDKLKQYIRRHSIAVEYKVFVWKLLL</sequence>
<dbReference type="EMBL" id="CAJOBA010089954">
    <property type="protein sequence ID" value="CAF4480041.1"/>
    <property type="molecule type" value="Genomic_DNA"/>
</dbReference>
<dbReference type="Gene3D" id="1.10.10.750">
    <property type="entry name" value="Ypt/Rab-GAP domain of gyp1p, domain 1"/>
    <property type="match status" value="1"/>
</dbReference>
<name>A0A8S2X8S1_9BILA</name>
<comment type="caution">
    <text evidence="2">The sequence shown here is derived from an EMBL/GenBank/DDBJ whole genome shotgun (WGS) entry which is preliminary data.</text>
</comment>
<gene>
    <name evidence="1" type="ORF">OVA965_LOCUS44353</name>
    <name evidence="2" type="ORF">TMI583_LOCUS47106</name>
</gene>
<proteinExistence type="predicted"/>
<protein>
    <submittedName>
        <fullName evidence="2">Uncharacterized protein</fullName>
    </submittedName>
</protein>
<dbReference type="Proteomes" id="UP000677228">
    <property type="component" value="Unassembled WGS sequence"/>
</dbReference>
<evidence type="ECO:0000313" key="2">
    <source>
        <dbReference type="EMBL" id="CAF4480041.1"/>
    </source>
</evidence>
<reference evidence="2" key="1">
    <citation type="submission" date="2021-02" db="EMBL/GenBank/DDBJ databases">
        <authorList>
            <person name="Nowell W R."/>
        </authorList>
    </citation>
    <scope>NUCLEOTIDE SEQUENCE</scope>
</reference>
<dbReference type="Proteomes" id="UP000682733">
    <property type="component" value="Unassembled WGS sequence"/>
</dbReference>
<accession>A0A8S2X8S1</accession>
<evidence type="ECO:0000313" key="3">
    <source>
        <dbReference type="Proteomes" id="UP000682733"/>
    </source>
</evidence>
<evidence type="ECO:0000313" key="1">
    <source>
        <dbReference type="EMBL" id="CAF1642336.1"/>
    </source>
</evidence>